<evidence type="ECO:0000256" key="2">
    <source>
        <dbReference type="ARBA" id="ARBA00022723"/>
    </source>
</evidence>
<dbReference type="CDD" id="cd00202">
    <property type="entry name" value="ZnF_GATA"/>
    <property type="match status" value="1"/>
</dbReference>
<dbReference type="GO" id="GO:0005634">
    <property type="term" value="C:nucleus"/>
    <property type="evidence" value="ECO:0007669"/>
    <property type="project" value="UniProtKB-SubCell"/>
</dbReference>
<dbReference type="SUPFAM" id="SSF57716">
    <property type="entry name" value="Glucocorticoid receptor-like (DNA-binding domain)"/>
    <property type="match status" value="1"/>
</dbReference>
<dbReference type="PROSITE" id="PS00344">
    <property type="entry name" value="GATA_ZN_FINGER_1"/>
    <property type="match status" value="1"/>
</dbReference>
<dbReference type="STRING" id="2020962.A0A2N1JCT1"/>
<dbReference type="OrthoDB" id="515401at2759"/>
<evidence type="ECO:0000256" key="3">
    <source>
        <dbReference type="ARBA" id="ARBA00022771"/>
    </source>
</evidence>
<keyword evidence="5" id="KW-0805">Transcription regulation</keyword>
<evidence type="ECO:0000256" key="8">
    <source>
        <dbReference type="PROSITE-ProRule" id="PRU00094"/>
    </source>
</evidence>
<keyword evidence="12" id="KW-1185">Reference proteome</keyword>
<dbReference type="SMART" id="SM00401">
    <property type="entry name" value="ZnF_GATA"/>
    <property type="match status" value="1"/>
</dbReference>
<keyword evidence="2" id="KW-0479">Metal-binding</keyword>
<dbReference type="AlphaFoldDB" id="A0A2N1JCT1"/>
<dbReference type="Gene3D" id="3.30.50.10">
    <property type="entry name" value="Erythroid Transcription Factor GATA-1, subunit A"/>
    <property type="match status" value="1"/>
</dbReference>
<proteinExistence type="predicted"/>
<keyword evidence="7" id="KW-0539">Nucleus</keyword>
<comment type="subcellular location">
    <subcellularLocation>
        <location evidence="1">Nucleus</location>
    </subcellularLocation>
</comment>
<evidence type="ECO:0000256" key="5">
    <source>
        <dbReference type="ARBA" id="ARBA00023015"/>
    </source>
</evidence>
<evidence type="ECO:0000313" key="11">
    <source>
        <dbReference type="EMBL" id="PKI84370.1"/>
    </source>
</evidence>
<dbReference type="GO" id="GO:0008270">
    <property type="term" value="F:zinc ion binding"/>
    <property type="evidence" value="ECO:0007669"/>
    <property type="project" value="UniProtKB-KW"/>
</dbReference>
<evidence type="ECO:0000256" key="1">
    <source>
        <dbReference type="ARBA" id="ARBA00004123"/>
    </source>
</evidence>
<gene>
    <name evidence="11" type="ORF">MVES_001476</name>
</gene>
<dbReference type="PANTHER" id="PTHR10071:SF281">
    <property type="entry name" value="BOX A-BINDING FACTOR-RELATED"/>
    <property type="match status" value="1"/>
</dbReference>
<name>A0A2N1JCT1_9BASI</name>
<dbReference type="GO" id="GO:0000981">
    <property type="term" value="F:DNA-binding transcription factor activity, RNA polymerase II-specific"/>
    <property type="evidence" value="ECO:0007669"/>
    <property type="project" value="TreeGrafter"/>
</dbReference>
<dbReference type="EMBL" id="KZ454989">
    <property type="protein sequence ID" value="PKI84370.1"/>
    <property type="molecule type" value="Genomic_DNA"/>
</dbReference>
<accession>A0A2N1JCT1</accession>
<dbReference type="FunFam" id="3.30.50.10:FF:000007">
    <property type="entry name" value="Nitrogen regulatory AreA, N-terminal"/>
    <property type="match status" value="1"/>
</dbReference>
<dbReference type="GO" id="GO:0000978">
    <property type="term" value="F:RNA polymerase II cis-regulatory region sequence-specific DNA binding"/>
    <property type="evidence" value="ECO:0007669"/>
    <property type="project" value="TreeGrafter"/>
</dbReference>
<dbReference type="Proteomes" id="UP000232875">
    <property type="component" value="Unassembled WGS sequence"/>
</dbReference>
<dbReference type="InterPro" id="IPR000679">
    <property type="entry name" value="Znf_GATA"/>
</dbReference>
<feature type="domain" description="GATA-type" evidence="10">
    <location>
        <begin position="622"/>
        <end position="675"/>
    </location>
</feature>
<dbReference type="PANTHER" id="PTHR10071">
    <property type="entry name" value="TRANSCRIPTION FACTOR GATA FAMILY MEMBER"/>
    <property type="match status" value="1"/>
</dbReference>
<organism evidence="11 12">
    <name type="scientific">Malassezia vespertilionis</name>
    <dbReference type="NCBI Taxonomy" id="2020962"/>
    <lineage>
        <taxon>Eukaryota</taxon>
        <taxon>Fungi</taxon>
        <taxon>Dikarya</taxon>
        <taxon>Basidiomycota</taxon>
        <taxon>Ustilaginomycotina</taxon>
        <taxon>Malasseziomycetes</taxon>
        <taxon>Malasseziales</taxon>
        <taxon>Malasseziaceae</taxon>
        <taxon>Malassezia</taxon>
    </lineage>
</organism>
<evidence type="ECO:0000313" key="12">
    <source>
        <dbReference type="Proteomes" id="UP000232875"/>
    </source>
</evidence>
<evidence type="ECO:0000259" key="10">
    <source>
        <dbReference type="PROSITE" id="PS50114"/>
    </source>
</evidence>
<feature type="region of interest" description="Disordered" evidence="9">
    <location>
        <begin position="366"/>
        <end position="389"/>
    </location>
</feature>
<evidence type="ECO:0000256" key="7">
    <source>
        <dbReference type="ARBA" id="ARBA00023242"/>
    </source>
</evidence>
<protein>
    <recommendedName>
        <fullName evidence="10">GATA-type domain-containing protein</fullName>
    </recommendedName>
</protein>
<dbReference type="Pfam" id="PF08550">
    <property type="entry name" value="GATA_AreA"/>
    <property type="match status" value="1"/>
</dbReference>
<evidence type="ECO:0000256" key="4">
    <source>
        <dbReference type="ARBA" id="ARBA00022833"/>
    </source>
</evidence>
<dbReference type="InterPro" id="IPR039355">
    <property type="entry name" value="Transcription_factor_GATA"/>
</dbReference>
<dbReference type="PRINTS" id="PR00619">
    <property type="entry name" value="GATAZNFINGER"/>
</dbReference>
<dbReference type="InterPro" id="IPR013088">
    <property type="entry name" value="Znf_NHR/GATA"/>
</dbReference>
<sequence>MGMSADPEELAKKDPLATQVWRMYAKQREQLPNAARMENLTWRLMSLTLRRKREEKESAMEEQCDAVSHTTLDRAPQDDAPEMTRGRQKTVRPVAEYPMMSHGVSPLARLARRSRSRSVSMMDVDRAQLNRSISRNSMFKDRTTFQEQTALLDTIDDVSSTPSPHASAFNELMMAPNMDLAGGLDLKDPAIFDLFNEPAPTSQVNNDDLFMQLYNSMPQGAPNKSVLFAQSQQGAPKLRSASRQRLMHSFERDAFHNLFDNSSQPWTAASPLEEHAQHMLEMSSRRHGAMQSREREDAFYGLDLHLDSVPGIDDYVSHQANQHPEYGFLPRLVRKTSFDHKVRERSESRGPRNRVTQNLIDEHADMRSTNSRKRPFRDASPIAGLRAPTTADQRIAAGLSRQTPATFTPELVQYLPSSLFGFPVNLPPANPPPQHDMAFMQDRRTSQSPLFVENASNLSRAPSNTAMHSVPNMVYVNSHDSPCSGPIGAPNAMPSNYMHLDPAQLLSQHIFPPSNAFAQHTMPLNNGADFGMANAANLDLGGLPSPRQMPEMHYGSMQYASMFNPMASPNIANGNPSVSGSMDSSDAAGTSCDGSRLSSPAHRMLVGIGENSTSSSAGNLSDSAPTVCSNCQTTTTPLWRRDADGNAMCNACGLFQRLHGVMRPLSLKTDVIKKRNRTGGANNRDAARSKNAAVKGRSAGSTTKTKD</sequence>
<dbReference type="Pfam" id="PF00320">
    <property type="entry name" value="GATA"/>
    <property type="match status" value="1"/>
</dbReference>
<keyword evidence="6" id="KW-0804">Transcription</keyword>
<feature type="region of interest" description="Disordered" evidence="9">
    <location>
        <begin position="674"/>
        <end position="707"/>
    </location>
</feature>
<keyword evidence="3 8" id="KW-0863">Zinc-finger</keyword>
<dbReference type="PROSITE" id="PS50114">
    <property type="entry name" value="GATA_ZN_FINGER_2"/>
    <property type="match status" value="1"/>
</dbReference>
<dbReference type="InterPro" id="IPR013860">
    <property type="entry name" value="AreA_GATA"/>
</dbReference>
<feature type="region of interest" description="Disordered" evidence="9">
    <location>
        <begin position="571"/>
        <end position="599"/>
    </location>
</feature>
<dbReference type="GO" id="GO:0045944">
    <property type="term" value="P:positive regulation of transcription by RNA polymerase II"/>
    <property type="evidence" value="ECO:0007669"/>
    <property type="project" value="TreeGrafter"/>
</dbReference>
<feature type="compositionally biased region" description="Polar residues" evidence="9">
    <location>
        <begin position="571"/>
        <end position="598"/>
    </location>
</feature>
<reference evidence="11 12" key="1">
    <citation type="submission" date="2017-10" db="EMBL/GenBank/DDBJ databases">
        <title>A novel species of cold-tolerant Malassezia isolated from bats.</title>
        <authorList>
            <person name="Lorch J.M."/>
            <person name="Palmer J.M."/>
            <person name="Vanderwolf K.J."/>
            <person name="Schmidt K.Z."/>
            <person name="Verant M.L."/>
            <person name="Weller T.J."/>
            <person name="Blehert D.S."/>
        </authorList>
    </citation>
    <scope>NUCLEOTIDE SEQUENCE [LARGE SCALE GENOMIC DNA]</scope>
    <source>
        <strain evidence="11 12">NWHC:44797-103</strain>
    </source>
</reference>
<dbReference type="GO" id="GO:0000122">
    <property type="term" value="P:negative regulation of transcription by RNA polymerase II"/>
    <property type="evidence" value="ECO:0007669"/>
    <property type="project" value="TreeGrafter"/>
</dbReference>
<keyword evidence="4" id="KW-0862">Zinc</keyword>
<evidence type="ECO:0000256" key="6">
    <source>
        <dbReference type="ARBA" id="ARBA00023163"/>
    </source>
</evidence>
<evidence type="ECO:0000256" key="9">
    <source>
        <dbReference type="SAM" id="MobiDB-lite"/>
    </source>
</evidence>